<evidence type="ECO:0000313" key="10">
    <source>
        <dbReference type="EMBL" id="GAX14562.1"/>
    </source>
</evidence>
<name>A0A1Z5JL32_FISSO</name>
<feature type="domain" description="EGF-like" evidence="9">
    <location>
        <begin position="207"/>
        <end position="251"/>
    </location>
</feature>
<dbReference type="CDD" id="cd00054">
    <property type="entry name" value="EGF_CA"/>
    <property type="match status" value="2"/>
</dbReference>
<keyword evidence="1 5" id="KW-0245">EGF-like domain</keyword>
<dbReference type="Proteomes" id="UP000198406">
    <property type="component" value="Unassembled WGS sequence"/>
</dbReference>
<sequence length="854" mass="94654">MLLFWLSLLAIYTASADDVASQNCEQLPSTLTYTQEEAPRDLSGLLPVVVQRINQVLDGVVDVEVEWTGADLHGKVGEHMVQTKVTRHLKESLVTQCFQVPFRILDTNECLLPEGHWMHHHCHASAICINTIGSYECVCPSAEESWSEEGITVEEPDVFVKLIASRTNHPWELSFATSRLTSCPSLPSTHKCCPENDHACRAAFRCPQDPCQKKNDCVQAATCETAASPLQQPNYTCRCPAGLMGNGHQCKDHDEPPIPKVMYDGVTPTEETVRNNYYCDCTKPVIDACSGYPPCAGKHEVCLVNSDNAPYCGCKPGYVWHEMYGCVDKSPPVLRLKHDETGTMKLKQGDVYHEYAVEIQDENAEEYMRSLKIAYSRPIPHGCFTQMGSFHVNYTIATPWTTPPFVQVTRHVVIDDIDECSLDQAKYETTCPSLIPRCDVAAGAKCVNTVGSYTCQCPPHTEGDGFLKGLSLDSSPLGFQGGTGCKDTSQPVIQLQGPNPRVFSVCACQGVTGIMQDKANKTKYPDLRQSQQGHYHEDIKKLVRKTAGAELCATPTNKNPKATDCVQAYDDTYKGRVNLSDKVRIGEPVQKSALHWVVSYDVTDEAGNAATTVWRDIMVEEVDLASFQRDTDVEALVQKALLEKEKEHQLEMRRKVAKAIEEDRQKRVGKASTSCPDCPRCDCTSGSVHSSNCESYCTNKMQACTLSHYQDSALMKVMMWLEEYVPWQIVPLLVTSVVVIFGATLLRWMITVLLRPSTRPRTYIASDELERQLQSAATILTSSNGNTVNGNGYHPSVQQHQPSQPQAPFFSPGFGSPPTEGRVADVPRSSGYDDIYASPPLITPRKRQTPGFSR</sequence>
<keyword evidence="7" id="KW-1133">Transmembrane helix</keyword>
<accession>A0A1Z5JL32</accession>
<dbReference type="PROSITE" id="PS00010">
    <property type="entry name" value="ASX_HYDROXYL"/>
    <property type="match status" value="1"/>
</dbReference>
<dbReference type="AlphaFoldDB" id="A0A1Z5JL32"/>
<dbReference type="InterPro" id="IPR000152">
    <property type="entry name" value="EGF-type_Asp/Asn_hydroxyl_site"/>
</dbReference>
<feature type="transmembrane region" description="Helical" evidence="7">
    <location>
        <begin position="729"/>
        <end position="754"/>
    </location>
</feature>
<keyword evidence="2 8" id="KW-0732">Signal</keyword>
<comment type="caution">
    <text evidence="10">The sequence shown here is derived from an EMBL/GenBank/DDBJ whole genome shotgun (WGS) entry which is preliminary data.</text>
</comment>
<dbReference type="InterPro" id="IPR049883">
    <property type="entry name" value="NOTCH1_EGF-like"/>
</dbReference>
<dbReference type="InterPro" id="IPR000742">
    <property type="entry name" value="EGF"/>
</dbReference>
<feature type="region of interest" description="Disordered" evidence="6">
    <location>
        <begin position="784"/>
        <end position="854"/>
    </location>
</feature>
<keyword evidence="7" id="KW-0472">Membrane</keyword>
<dbReference type="Pfam" id="PF07645">
    <property type="entry name" value="EGF_CA"/>
    <property type="match status" value="2"/>
</dbReference>
<evidence type="ECO:0000256" key="1">
    <source>
        <dbReference type="ARBA" id="ARBA00022536"/>
    </source>
</evidence>
<comment type="caution">
    <text evidence="5">Lacks conserved residue(s) required for the propagation of feature annotation.</text>
</comment>
<organism evidence="10 11">
    <name type="scientific">Fistulifera solaris</name>
    <name type="common">Oleaginous diatom</name>
    <dbReference type="NCBI Taxonomy" id="1519565"/>
    <lineage>
        <taxon>Eukaryota</taxon>
        <taxon>Sar</taxon>
        <taxon>Stramenopiles</taxon>
        <taxon>Ochrophyta</taxon>
        <taxon>Bacillariophyta</taxon>
        <taxon>Bacillariophyceae</taxon>
        <taxon>Bacillariophycidae</taxon>
        <taxon>Naviculales</taxon>
        <taxon>Naviculaceae</taxon>
        <taxon>Fistulifera</taxon>
    </lineage>
</organism>
<feature type="signal peptide" evidence="8">
    <location>
        <begin position="1"/>
        <end position="16"/>
    </location>
</feature>
<dbReference type="PROSITE" id="PS50026">
    <property type="entry name" value="EGF_3"/>
    <property type="match status" value="1"/>
</dbReference>
<evidence type="ECO:0000256" key="7">
    <source>
        <dbReference type="SAM" id="Phobius"/>
    </source>
</evidence>
<evidence type="ECO:0000259" key="9">
    <source>
        <dbReference type="PROSITE" id="PS50026"/>
    </source>
</evidence>
<evidence type="ECO:0000256" key="2">
    <source>
        <dbReference type="ARBA" id="ARBA00022729"/>
    </source>
</evidence>
<dbReference type="SUPFAM" id="SSF57196">
    <property type="entry name" value="EGF/Laminin"/>
    <property type="match status" value="1"/>
</dbReference>
<feature type="chain" id="PRO_5013323592" description="EGF-like domain-containing protein" evidence="8">
    <location>
        <begin position="17"/>
        <end position="854"/>
    </location>
</feature>
<keyword evidence="7" id="KW-0812">Transmembrane</keyword>
<feature type="compositionally biased region" description="Low complexity" evidence="6">
    <location>
        <begin position="784"/>
        <end position="818"/>
    </location>
</feature>
<protein>
    <recommendedName>
        <fullName evidence="9">EGF-like domain-containing protein</fullName>
    </recommendedName>
</protein>
<evidence type="ECO:0000256" key="4">
    <source>
        <dbReference type="ARBA" id="ARBA00023157"/>
    </source>
</evidence>
<dbReference type="EMBL" id="BDSP01000081">
    <property type="protein sequence ID" value="GAX14562.1"/>
    <property type="molecule type" value="Genomic_DNA"/>
</dbReference>
<dbReference type="InParanoid" id="A0A1Z5JL32"/>
<gene>
    <name evidence="10" type="ORF">FisN_6Lh340</name>
</gene>
<evidence type="ECO:0000256" key="5">
    <source>
        <dbReference type="PROSITE-ProRule" id="PRU00076"/>
    </source>
</evidence>
<evidence type="ECO:0000256" key="6">
    <source>
        <dbReference type="SAM" id="MobiDB-lite"/>
    </source>
</evidence>
<proteinExistence type="predicted"/>
<dbReference type="PROSITE" id="PS01187">
    <property type="entry name" value="EGF_CA"/>
    <property type="match status" value="1"/>
</dbReference>
<dbReference type="InterPro" id="IPR001881">
    <property type="entry name" value="EGF-like_Ca-bd_dom"/>
</dbReference>
<dbReference type="GO" id="GO:0005509">
    <property type="term" value="F:calcium ion binding"/>
    <property type="evidence" value="ECO:0007669"/>
    <property type="project" value="InterPro"/>
</dbReference>
<dbReference type="Gene3D" id="2.10.25.10">
    <property type="entry name" value="Laminin"/>
    <property type="match status" value="3"/>
</dbReference>
<evidence type="ECO:0000256" key="8">
    <source>
        <dbReference type="SAM" id="SignalP"/>
    </source>
</evidence>
<keyword evidence="11" id="KW-1185">Reference proteome</keyword>
<reference evidence="10 11" key="1">
    <citation type="journal article" date="2015" name="Plant Cell">
        <title>Oil accumulation by the oleaginous diatom Fistulifera solaris as revealed by the genome and transcriptome.</title>
        <authorList>
            <person name="Tanaka T."/>
            <person name="Maeda Y."/>
            <person name="Veluchamy A."/>
            <person name="Tanaka M."/>
            <person name="Abida H."/>
            <person name="Marechal E."/>
            <person name="Bowler C."/>
            <person name="Muto M."/>
            <person name="Sunaga Y."/>
            <person name="Tanaka M."/>
            <person name="Yoshino T."/>
            <person name="Taniguchi T."/>
            <person name="Fukuda Y."/>
            <person name="Nemoto M."/>
            <person name="Matsumoto M."/>
            <person name="Wong P.S."/>
            <person name="Aburatani S."/>
            <person name="Fujibuchi W."/>
        </authorList>
    </citation>
    <scope>NUCLEOTIDE SEQUENCE [LARGE SCALE GENOMIC DNA]</scope>
    <source>
        <strain evidence="10 11">JPCC DA0580</strain>
    </source>
</reference>
<dbReference type="PANTHER" id="PTHR24039">
    <property type="entry name" value="FIBRILLIN-RELATED"/>
    <property type="match status" value="1"/>
</dbReference>
<dbReference type="OrthoDB" id="41109at2759"/>
<evidence type="ECO:0000313" key="11">
    <source>
        <dbReference type="Proteomes" id="UP000198406"/>
    </source>
</evidence>
<dbReference type="SMART" id="SM00179">
    <property type="entry name" value="EGF_CA"/>
    <property type="match status" value="3"/>
</dbReference>
<evidence type="ECO:0000256" key="3">
    <source>
        <dbReference type="ARBA" id="ARBA00022737"/>
    </source>
</evidence>
<keyword evidence="3" id="KW-0677">Repeat</keyword>
<keyword evidence="4" id="KW-1015">Disulfide bond</keyword>
<dbReference type="SMART" id="SM00181">
    <property type="entry name" value="EGF"/>
    <property type="match status" value="4"/>
</dbReference>
<dbReference type="InterPro" id="IPR018097">
    <property type="entry name" value="EGF_Ca-bd_CS"/>
</dbReference>